<sequence length="240" mass="26318">MTTSKISCILAGVFLLLSGCSSTQQYQRSSSPAVGTAWGQDIHSTVNAVSAERAQPEPIDTIVINYTTRTEPGYDSIYSIRTGELEYAVRDVNFNSLPITRIYNHSVGKWQYQLRAKINTPYQLYVRNYSYDTDYEVIATVDGLDVLNGKPGSIRNAGYIVRAGDSLIIKGFRKNNSTESAFIFSPLEDSYNAHSAYGDVRHAGLIGFATFVLKGKNDKPCAASAFPGDGNEFAPAPCRK</sequence>
<keyword evidence="1" id="KW-0732">Signal</keyword>
<protein>
    <recommendedName>
        <fullName evidence="4">Lipoprotein</fullName>
    </recommendedName>
</protein>
<name>A0ABU9V4K6_9ENTR</name>
<evidence type="ECO:0000313" key="3">
    <source>
        <dbReference type="Proteomes" id="UP001411173"/>
    </source>
</evidence>
<evidence type="ECO:0000256" key="1">
    <source>
        <dbReference type="SAM" id="SignalP"/>
    </source>
</evidence>
<evidence type="ECO:0000313" key="2">
    <source>
        <dbReference type="EMBL" id="MEN0578983.1"/>
    </source>
</evidence>
<organism evidence="2 3">
    <name type="scientific">Phytobacter palmae</name>
    <dbReference type="NCBI Taxonomy" id="1855371"/>
    <lineage>
        <taxon>Bacteria</taxon>
        <taxon>Pseudomonadati</taxon>
        <taxon>Pseudomonadota</taxon>
        <taxon>Gammaproteobacteria</taxon>
        <taxon>Enterobacterales</taxon>
        <taxon>Enterobacteriaceae</taxon>
        <taxon>Phytobacter</taxon>
    </lineage>
</organism>
<dbReference type="RefSeq" id="WP_090083441.1">
    <property type="nucleotide sequence ID" value="NZ_JBCIVJ010000005.1"/>
</dbReference>
<gene>
    <name evidence="2" type="ORF">AAIG39_08170</name>
</gene>
<evidence type="ECO:0008006" key="4">
    <source>
        <dbReference type="Google" id="ProtNLM"/>
    </source>
</evidence>
<comment type="caution">
    <text evidence="2">The sequence shown here is derived from an EMBL/GenBank/DDBJ whole genome shotgun (WGS) entry which is preliminary data.</text>
</comment>
<dbReference type="Proteomes" id="UP001411173">
    <property type="component" value="Unassembled WGS sequence"/>
</dbReference>
<reference evidence="2 3" key="1">
    <citation type="submission" date="2024-02" db="EMBL/GenBank/DDBJ databases">
        <title>Whole genome of MDR Enterobacteriaceae from southern Thailand.</title>
        <authorList>
            <person name="Surachat K."/>
        </authorList>
    </citation>
    <scope>NUCLEOTIDE SEQUENCE [LARGE SCALE GENOMIC DNA]</scope>
    <source>
        <strain evidence="2 3">PSU_29</strain>
    </source>
</reference>
<accession>A0ABU9V4K6</accession>
<feature type="chain" id="PRO_5046120699" description="Lipoprotein" evidence="1">
    <location>
        <begin position="24"/>
        <end position="240"/>
    </location>
</feature>
<proteinExistence type="predicted"/>
<dbReference type="EMBL" id="JBCIVJ010000005">
    <property type="protein sequence ID" value="MEN0578983.1"/>
    <property type="molecule type" value="Genomic_DNA"/>
</dbReference>
<dbReference type="PROSITE" id="PS51257">
    <property type="entry name" value="PROKAR_LIPOPROTEIN"/>
    <property type="match status" value="1"/>
</dbReference>
<feature type="signal peptide" evidence="1">
    <location>
        <begin position="1"/>
        <end position="23"/>
    </location>
</feature>
<keyword evidence="3" id="KW-1185">Reference proteome</keyword>